<reference evidence="1 2" key="1">
    <citation type="submission" date="2016-12" db="EMBL/GenBank/DDBJ databases">
        <title>The draft genome sequence of Actinophytocola sp. 11-183.</title>
        <authorList>
            <person name="Wang W."/>
            <person name="Yuan L."/>
        </authorList>
    </citation>
    <scope>NUCLEOTIDE SEQUENCE [LARGE SCALE GENOMIC DNA]</scope>
    <source>
        <strain evidence="1 2">11-183</strain>
    </source>
</reference>
<dbReference type="InterPro" id="IPR023198">
    <property type="entry name" value="PGP-like_dom2"/>
</dbReference>
<evidence type="ECO:0000313" key="2">
    <source>
        <dbReference type="Proteomes" id="UP000185596"/>
    </source>
</evidence>
<dbReference type="InterPro" id="IPR036412">
    <property type="entry name" value="HAD-like_sf"/>
</dbReference>
<dbReference type="Proteomes" id="UP000185596">
    <property type="component" value="Unassembled WGS sequence"/>
</dbReference>
<dbReference type="SFLD" id="SFLDS00003">
    <property type="entry name" value="Haloacid_Dehalogenase"/>
    <property type="match status" value="1"/>
</dbReference>
<gene>
    <name evidence="1" type="ORF">BU204_12680</name>
</gene>
<dbReference type="Gene3D" id="3.40.50.1000">
    <property type="entry name" value="HAD superfamily/HAD-like"/>
    <property type="match status" value="1"/>
</dbReference>
<name>A0A1Q8CS94_9PSEU</name>
<dbReference type="PANTHER" id="PTHR43481:SF4">
    <property type="entry name" value="GLYCEROL-1-PHOSPHATE PHOSPHOHYDROLASE 1-RELATED"/>
    <property type="match status" value="1"/>
</dbReference>
<dbReference type="RefSeq" id="WP_075125838.1">
    <property type="nucleotide sequence ID" value="NZ_MSIE01000019.1"/>
</dbReference>
<dbReference type="SFLD" id="SFLDG01129">
    <property type="entry name" value="C1.5:_HAD__Beta-PGM__Phosphata"/>
    <property type="match status" value="1"/>
</dbReference>
<keyword evidence="2" id="KW-1185">Reference proteome</keyword>
<sequence>MKGLFLDFDGLVCDTESAARRSWAELYARLGHELPARLWARMAGRSSGHELAAADLAARLGRPVTDAELTWRAGRKRELADAEPLRPGVADLLDSARERGLGLAVVSSSARSWVLGHLARLGVGDRFAVVVTGDDEPRHKPAPDLYRHALTATGLAAAEVVAFEDSPSGVAAALAAGLRCVAVPNGAAPPAAELGRATLVLPTLAGVGIEALPA</sequence>
<dbReference type="PANTHER" id="PTHR43481">
    <property type="entry name" value="FRUCTOSE-1-PHOSPHATE PHOSPHATASE"/>
    <property type="match status" value="1"/>
</dbReference>
<dbReference type="NCBIfam" id="TIGR01509">
    <property type="entry name" value="HAD-SF-IA-v3"/>
    <property type="match status" value="1"/>
</dbReference>
<dbReference type="GO" id="GO:0050308">
    <property type="term" value="F:sugar-phosphatase activity"/>
    <property type="evidence" value="ECO:0007669"/>
    <property type="project" value="TreeGrafter"/>
</dbReference>
<dbReference type="STRING" id="1912961.BU204_12680"/>
<evidence type="ECO:0000313" key="1">
    <source>
        <dbReference type="EMBL" id="OLF17239.1"/>
    </source>
</evidence>
<dbReference type="Pfam" id="PF00702">
    <property type="entry name" value="Hydrolase"/>
    <property type="match status" value="1"/>
</dbReference>
<evidence type="ECO:0008006" key="3">
    <source>
        <dbReference type="Google" id="ProtNLM"/>
    </source>
</evidence>
<dbReference type="InterPro" id="IPR023214">
    <property type="entry name" value="HAD_sf"/>
</dbReference>
<dbReference type="SUPFAM" id="SSF56784">
    <property type="entry name" value="HAD-like"/>
    <property type="match status" value="1"/>
</dbReference>
<comment type="caution">
    <text evidence="1">The sequence shown here is derived from an EMBL/GenBank/DDBJ whole genome shotgun (WGS) entry which is preliminary data.</text>
</comment>
<dbReference type="OrthoDB" id="9797743at2"/>
<organism evidence="1 2">
    <name type="scientific">Actinophytocola xanthii</name>
    <dbReference type="NCBI Taxonomy" id="1912961"/>
    <lineage>
        <taxon>Bacteria</taxon>
        <taxon>Bacillati</taxon>
        <taxon>Actinomycetota</taxon>
        <taxon>Actinomycetes</taxon>
        <taxon>Pseudonocardiales</taxon>
        <taxon>Pseudonocardiaceae</taxon>
    </lineage>
</organism>
<protein>
    <recommendedName>
        <fullName evidence="3">HAD family hydrolase</fullName>
    </recommendedName>
</protein>
<dbReference type="EMBL" id="MSIE01000019">
    <property type="protein sequence ID" value="OLF17239.1"/>
    <property type="molecule type" value="Genomic_DNA"/>
</dbReference>
<accession>A0A1Q8CS94</accession>
<proteinExistence type="predicted"/>
<dbReference type="AlphaFoldDB" id="A0A1Q8CS94"/>
<dbReference type="InterPro" id="IPR006439">
    <property type="entry name" value="HAD-SF_hydro_IA"/>
</dbReference>
<dbReference type="InterPro" id="IPR051806">
    <property type="entry name" value="HAD-like_SPP"/>
</dbReference>
<dbReference type="Gene3D" id="1.10.150.240">
    <property type="entry name" value="Putative phosphatase, domain 2"/>
    <property type="match status" value="1"/>
</dbReference>